<proteinExistence type="predicted"/>
<evidence type="ECO:0000313" key="1">
    <source>
        <dbReference type="EMBL" id="SFL63882.1"/>
    </source>
</evidence>
<reference evidence="1 2" key="1">
    <citation type="submission" date="2016-10" db="EMBL/GenBank/DDBJ databases">
        <authorList>
            <person name="de Groot N.N."/>
        </authorList>
    </citation>
    <scope>NUCLEOTIDE SEQUENCE [LARGE SCALE GENOMIC DNA]</scope>
    <source>
        <strain evidence="1 2">ATCC 43154</strain>
    </source>
</reference>
<dbReference type="Proteomes" id="UP000199470">
    <property type="component" value="Unassembled WGS sequence"/>
</dbReference>
<accession>A0A1I4JBC2</accession>
<name>A0A1I4JBC2_9BURK</name>
<dbReference type="AlphaFoldDB" id="A0A1I4JBC2"/>
<protein>
    <submittedName>
        <fullName evidence="1">Uncharacterized protein</fullName>
    </submittedName>
</protein>
<keyword evidence="2" id="KW-1185">Reference proteome</keyword>
<dbReference type="STRING" id="758825.SAMN02982985_00906"/>
<gene>
    <name evidence="1" type="ORF">SAMN02982985_00906</name>
</gene>
<sequence length="57" mass="6269">MNVTTTKPSPQAQAMLKALQEAVTNSLERKQRLGQYAVVWQDGRPTRIGGEAEKVEG</sequence>
<dbReference type="RefSeq" id="WP_174900419.1">
    <property type="nucleotide sequence ID" value="NZ_FOTW01000006.1"/>
</dbReference>
<organism evidence="1 2">
    <name type="scientific">Rugamonas rubra</name>
    <dbReference type="NCBI Taxonomy" id="758825"/>
    <lineage>
        <taxon>Bacteria</taxon>
        <taxon>Pseudomonadati</taxon>
        <taxon>Pseudomonadota</taxon>
        <taxon>Betaproteobacteria</taxon>
        <taxon>Burkholderiales</taxon>
        <taxon>Oxalobacteraceae</taxon>
        <taxon>Telluria group</taxon>
        <taxon>Rugamonas</taxon>
    </lineage>
</organism>
<evidence type="ECO:0000313" key="2">
    <source>
        <dbReference type="Proteomes" id="UP000199470"/>
    </source>
</evidence>
<dbReference type="EMBL" id="FOTW01000006">
    <property type="protein sequence ID" value="SFL63882.1"/>
    <property type="molecule type" value="Genomic_DNA"/>
</dbReference>